<feature type="compositionally biased region" description="Basic and acidic residues" evidence="4">
    <location>
        <begin position="255"/>
        <end position="265"/>
    </location>
</feature>
<feature type="region of interest" description="Disordered" evidence="4">
    <location>
        <begin position="1"/>
        <end position="77"/>
    </location>
</feature>
<dbReference type="SMART" id="SM00360">
    <property type="entry name" value="RRM"/>
    <property type="match status" value="3"/>
</dbReference>
<reference evidence="6" key="1">
    <citation type="submission" date="2020-06" db="EMBL/GenBank/DDBJ databases">
        <authorList>
            <person name="Li T."/>
            <person name="Hu X."/>
            <person name="Zhang T."/>
            <person name="Song X."/>
            <person name="Zhang H."/>
            <person name="Dai N."/>
            <person name="Sheng W."/>
            <person name="Hou X."/>
            <person name="Wei L."/>
        </authorList>
    </citation>
    <scope>NUCLEOTIDE SEQUENCE</scope>
    <source>
        <strain evidence="6">KEN1</strain>
        <tissue evidence="6">Leaf</tissue>
    </source>
</reference>
<dbReference type="CDD" id="cd00590">
    <property type="entry name" value="RRM_SF"/>
    <property type="match status" value="3"/>
</dbReference>
<accession>A0AAW2X7D4</accession>
<feature type="compositionally biased region" description="Basic and acidic residues" evidence="4">
    <location>
        <begin position="154"/>
        <end position="189"/>
    </location>
</feature>
<dbReference type="InterPro" id="IPR035979">
    <property type="entry name" value="RBD_domain_sf"/>
</dbReference>
<keyword evidence="6" id="KW-0687">Ribonucleoprotein</keyword>
<feature type="compositionally biased region" description="Polar residues" evidence="4">
    <location>
        <begin position="64"/>
        <end position="76"/>
    </location>
</feature>
<dbReference type="SUPFAM" id="SSF54928">
    <property type="entry name" value="RNA-binding domain, RBD"/>
    <property type="match status" value="2"/>
</dbReference>
<reference evidence="6" key="2">
    <citation type="journal article" date="2024" name="Plant">
        <title>Genomic evolution and insights into agronomic trait innovations of Sesamum species.</title>
        <authorList>
            <person name="Miao H."/>
            <person name="Wang L."/>
            <person name="Qu L."/>
            <person name="Liu H."/>
            <person name="Sun Y."/>
            <person name="Le M."/>
            <person name="Wang Q."/>
            <person name="Wei S."/>
            <person name="Zheng Y."/>
            <person name="Lin W."/>
            <person name="Duan Y."/>
            <person name="Cao H."/>
            <person name="Xiong S."/>
            <person name="Wang X."/>
            <person name="Wei L."/>
            <person name="Li C."/>
            <person name="Ma Q."/>
            <person name="Ju M."/>
            <person name="Zhao R."/>
            <person name="Li G."/>
            <person name="Mu C."/>
            <person name="Tian Q."/>
            <person name="Mei H."/>
            <person name="Zhang T."/>
            <person name="Gao T."/>
            <person name="Zhang H."/>
        </authorList>
    </citation>
    <scope>NUCLEOTIDE SEQUENCE</scope>
    <source>
        <strain evidence="6">KEN1</strain>
    </source>
</reference>
<keyword evidence="3" id="KW-0175">Coiled coil</keyword>
<dbReference type="EMBL" id="JACGWN010000005">
    <property type="protein sequence ID" value="KAL0449758.1"/>
    <property type="molecule type" value="Genomic_DNA"/>
</dbReference>
<evidence type="ECO:0000256" key="4">
    <source>
        <dbReference type="SAM" id="MobiDB-lite"/>
    </source>
</evidence>
<dbReference type="Pfam" id="PF00076">
    <property type="entry name" value="RRM_1"/>
    <property type="match status" value="3"/>
</dbReference>
<feature type="region of interest" description="Disordered" evidence="4">
    <location>
        <begin position="133"/>
        <end position="192"/>
    </location>
</feature>
<keyword evidence="1 2" id="KW-0694">RNA-binding</keyword>
<proteinExistence type="predicted"/>
<feature type="region of interest" description="Disordered" evidence="4">
    <location>
        <begin position="205"/>
        <end position="278"/>
    </location>
</feature>
<dbReference type="AlphaFoldDB" id="A0AAW2X7D4"/>
<evidence type="ECO:0000256" key="3">
    <source>
        <dbReference type="SAM" id="Coils"/>
    </source>
</evidence>
<dbReference type="InterPro" id="IPR000504">
    <property type="entry name" value="RRM_dom"/>
</dbReference>
<feature type="coiled-coil region" evidence="3">
    <location>
        <begin position="297"/>
        <end position="324"/>
    </location>
</feature>
<feature type="compositionally biased region" description="Low complexity" evidence="4">
    <location>
        <begin position="8"/>
        <end position="24"/>
    </location>
</feature>
<organism evidence="6">
    <name type="scientific">Sesamum latifolium</name>
    <dbReference type="NCBI Taxonomy" id="2727402"/>
    <lineage>
        <taxon>Eukaryota</taxon>
        <taxon>Viridiplantae</taxon>
        <taxon>Streptophyta</taxon>
        <taxon>Embryophyta</taxon>
        <taxon>Tracheophyta</taxon>
        <taxon>Spermatophyta</taxon>
        <taxon>Magnoliopsida</taxon>
        <taxon>eudicotyledons</taxon>
        <taxon>Gunneridae</taxon>
        <taxon>Pentapetalae</taxon>
        <taxon>asterids</taxon>
        <taxon>lamiids</taxon>
        <taxon>Lamiales</taxon>
        <taxon>Pedaliaceae</taxon>
        <taxon>Sesamum</taxon>
    </lineage>
</organism>
<evidence type="ECO:0000259" key="5">
    <source>
        <dbReference type="PROSITE" id="PS50102"/>
    </source>
</evidence>
<protein>
    <submittedName>
        <fullName evidence="6">Heterogeneous nuclear ribonucleoprotein Q</fullName>
    </submittedName>
</protein>
<evidence type="ECO:0000256" key="2">
    <source>
        <dbReference type="PROSITE-ProRule" id="PRU00176"/>
    </source>
</evidence>
<gene>
    <name evidence="6" type="ORF">Slati_1532200</name>
</gene>
<evidence type="ECO:0000256" key="1">
    <source>
        <dbReference type="ARBA" id="ARBA00022884"/>
    </source>
</evidence>
<name>A0AAW2X7D4_9LAMI</name>
<dbReference type="InterPro" id="IPR012677">
    <property type="entry name" value="Nucleotide-bd_a/b_plait_sf"/>
</dbReference>
<dbReference type="GO" id="GO:1990904">
    <property type="term" value="C:ribonucleoprotein complex"/>
    <property type="evidence" value="ECO:0007669"/>
    <property type="project" value="UniProtKB-KW"/>
</dbReference>
<dbReference type="FunFam" id="3.30.70.330:FF:000187">
    <property type="entry name" value="Heterogeneous nuclear ribonucleoprotein Q"/>
    <property type="match status" value="1"/>
</dbReference>
<feature type="compositionally biased region" description="Basic and acidic residues" evidence="4">
    <location>
        <begin position="230"/>
        <end position="247"/>
    </location>
</feature>
<sequence length="570" mass="62786">MRTRNSDTQKPAAATKRTPPAAKKSVAKTQATPSSAEVKVESSPMQTETPKTGEAKRACAGRTKQVSVTPDSKPQTSVAQVGQASAVAKPVSGTKIVKKLVRKVIRKTPVSARAASGRTNASAVIEKAKIEETTENKTIEEEKSTEASIDEPATDEKTLVENVEHSVVKDKDTSHIGKFSKKEEEKASEPEMQLMDIGDKLSEAMGTTATDANPVEDQEPCMTNETEEIKEEKGSQSKTITEGDPKAETIGMEGETSHEVKREDAPLEEPDDGKIEGLSDQEVHEEFGGEDIVDDDAPQNEAEAETLEEERMQLNAAARERKVRKEREIFVGGLDRDAVEADVRKVFEYAGEVVEVRMHVDPSTNKNKGYAFVQFATKEQASRALSEMKNPVIHGKRCGTAPSEDNDTLFLGNICNTWTKEAIKQKLKDYGIEGVENITLVADPRYEGLSRGFAFIEFSSHAEAMLAYKRLQKHDVVFGHSERTAKVAFAEPLREPDPEVMAQVKSVFIDGLPPHWDEDHVREKFKVFGDIARIMLARNMSTAKRKDFGFVDFSTHEAAVSCVEGVNTMD</sequence>
<feature type="domain" description="RRM" evidence="5">
    <location>
        <begin position="505"/>
        <end position="570"/>
    </location>
</feature>
<feature type="compositionally biased region" description="Acidic residues" evidence="4">
    <location>
        <begin position="214"/>
        <end position="229"/>
    </location>
</feature>
<dbReference type="PROSITE" id="PS50102">
    <property type="entry name" value="RRM"/>
    <property type="match status" value="3"/>
</dbReference>
<feature type="domain" description="RRM" evidence="5">
    <location>
        <begin position="327"/>
        <end position="405"/>
    </location>
</feature>
<feature type="domain" description="RRM" evidence="5">
    <location>
        <begin position="407"/>
        <end position="492"/>
    </location>
</feature>
<dbReference type="GO" id="GO:0003723">
    <property type="term" value="F:RNA binding"/>
    <property type="evidence" value="ECO:0007669"/>
    <property type="project" value="UniProtKB-UniRule"/>
</dbReference>
<feature type="compositionally biased region" description="Basic and acidic residues" evidence="4">
    <location>
        <begin position="133"/>
        <end position="145"/>
    </location>
</feature>
<evidence type="ECO:0000313" key="6">
    <source>
        <dbReference type="EMBL" id="KAL0449758.1"/>
    </source>
</evidence>
<dbReference type="PANTHER" id="PTHR21245">
    <property type="entry name" value="HETEROGENEOUS NUCLEAR RIBONUCLEOPROTEIN"/>
    <property type="match status" value="1"/>
</dbReference>
<dbReference type="Gene3D" id="3.30.70.330">
    <property type="match status" value="3"/>
</dbReference>
<comment type="caution">
    <text evidence="6">The sequence shown here is derived from an EMBL/GenBank/DDBJ whole genome shotgun (WGS) entry which is preliminary data.</text>
</comment>